<keyword evidence="1" id="KW-0812">Transmembrane</keyword>
<evidence type="ECO:0000256" key="1">
    <source>
        <dbReference type="SAM" id="Phobius"/>
    </source>
</evidence>
<keyword evidence="3" id="KW-1185">Reference proteome</keyword>
<gene>
    <name evidence="2" type="ORF">GGQ72_001033</name>
</gene>
<protein>
    <recommendedName>
        <fullName evidence="4">Transmemrbane protein</fullName>
    </recommendedName>
</protein>
<dbReference type="InterPro" id="IPR046161">
    <property type="entry name" value="DUF6163"/>
</dbReference>
<sequence length="146" mass="16523">MEIDSPASPKRSIAEILFVVFLRGIAVVCLWFGLQYWSMLVGYSFGGRARFDLLTLPWRVAGSALAVVFPVASLGLWMATSWGPVLWVIGAGTQILMYQVWPEIFGRNLVVPLLHGLVAALYILFRIALWVEEKRKFEERVRIDLP</sequence>
<dbReference type="Proteomes" id="UP000519897">
    <property type="component" value="Unassembled WGS sequence"/>
</dbReference>
<keyword evidence="1" id="KW-1133">Transmembrane helix</keyword>
<proteinExistence type="predicted"/>
<dbReference type="RefSeq" id="WP_062552676.1">
    <property type="nucleotide sequence ID" value="NZ_CP049250.1"/>
</dbReference>
<accession>A0A7W6LDS5</accession>
<evidence type="ECO:0008006" key="4">
    <source>
        <dbReference type="Google" id="ProtNLM"/>
    </source>
</evidence>
<reference evidence="2 3" key="1">
    <citation type="submission" date="2020-08" db="EMBL/GenBank/DDBJ databases">
        <title>Genomic Encyclopedia of Type Strains, Phase IV (KMG-IV): sequencing the most valuable type-strain genomes for metagenomic binning, comparative biology and taxonomic classification.</title>
        <authorList>
            <person name="Goeker M."/>
        </authorList>
    </citation>
    <scope>NUCLEOTIDE SEQUENCE [LARGE SCALE GENOMIC DNA]</scope>
    <source>
        <strain evidence="2 3">DSM 29514</strain>
    </source>
</reference>
<evidence type="ECO:0000313" key="2">
    <source>
        <dbReference type="EMBL" id="MBB4142534.1"/>
    </source>
</evidence>
<keyword evidence="1" id="KW-0472">Membrane</keyword>
<feature type="transmembrane region" description="Helical" evidence="1">
    <location>
        <begin position="113"/>
        <end position="131"/>
    </location>
</feature>
<name>A0A7W6LDS5_9HYPH</name>
<feature type="transmembrane region" description="Helical" evidence="1">
    <location>
        <begin position="12"/>
        <end position="36"/>
    </location>
</feature>
<dbReference type="EMBL" id="JACIEC010000001">
    <property type="protein sequence ID" value="MBB4142534.1"/>
    <property type="molecule type" value="Genomic_DNA"/>
</dbReference>
<dbReference type="AlphaFoldDB" id="A0A7W6LDS5"/>
<dbReference type="Pfam" id="PF19660">
    <property type="entry name" value="DUF6163"/>
    <property type="match status" value="1"/>
</dbReference>
<organism evidence="2 3">
    <name type="scientific">Rhizobium rhizoryzae</name>
    <dbReference type="NCBI Taxonomy" id="451876"/>
    <lineage>
        <taxon>Bacteria</taxon>
        <taxon>Pseudomonadati</taxon>
        <taxon>Pseudomonadota</taxon>
        <taxon>Alphaproteobacteria</taxon>
        <taxon>Hyphomicrobiales</taxon>
        <taxon>Rhizobiaceae</taxon>
        <taxon>Rhizobium/Agrobacterium group</taxon>
        <taxon>Rhizobium</taxon>
    </lineage>
</organism>
<feature type="transmembrane region" description="Helical" evidence="1">
    <location>
        <begin position="84"/>
        <end position="101"/>
    </location>
</feature>
<comment type="caution">
    <text evidence="2">The sequence shown here is derived from an EMBL/GenBank/DDBJ whole genome shotgun (WGS) entry which is preliminary data.</text>
</comment>
<feature type="transmembrane region" description="Helical" evidence="1">
    <location>
        <begin position="56"/>
        <end position="77"/>
    </location>
</feature>
<evidence type="ECO:0000313" key="3">
    <source>
        <dbReference type="Proteomes" id="UP000519897"/>
    </source>
</evidence>